<dbReference type="InterPro" id="IPR004919">
    <property type="entry name" value="GmrSD_N"/>
</dbReference>
<dbReference type="OrthoDB" id="9798761at2"/>
<gene>
    <name evidence="2" type="ORF">LFAB_16185</name>
</gene>
<evidence type="ECO:0000259" key="1">
    <source>
        <dbReference type="Pfam" id="PF03235"/>
    </source>
</evidence>
<protein>
    <recommendedName>
        <fullName evidence="1">GmrSD restriction endonucleases N-terminal domain-containing protein</fullName>
    </recommendedName>
</protein>
<dbReference type="PATRIC" id="fig|1400520.3.peg.3179"/>
<dbReference type="Proteomes" id="UP000019247">
    <property type="component" value="Unassembled WGS sequence"/>
</dbReference>
<reference evidence="2 3" key="1">
    <citation type="journal article" date="2014" name="Genome Announc.">
        <title>Genome Sequence of Lactobacillus fabifermentans Strain T30PCM01, Isolated from Fermenting Grape Marc.</title>
        <authorList>
            <person name="Treu L."/>
            <person name="Vendramin V."/>
            <person name="Bovo B."/>
            <person name="Giacomini A."/>
            <person name="Corich V."/>
            <person name="Campanaro S."/>
        </authorList>
    </citation>
    <scope>NUCLEOTIDE SEQUENCE [LARGE SCALE GENOMIC DNA]</scope>
    <source>
        <strain evidence="2 3">T30PCM01</strain>
    </source>
</reference>
<evidence type="ECO:0000313" key="3">
    <source>
        <dbReference type="Proteomes" id="UP000019247"/>
    </source>
</evidence>
<organism evidence="2 3">
    <name type="scientific">Lactiplantibacillus fabifermentans T30PCM01</name>
    <dbReference type="NCBI Taxonomy" id="1400520"/>
    <lineage>
        <taxon>Bacteria</taxon>
        <taxon>Bacillati</taxon>
        <taxon>Bacillota</taxon>
        <taxon>Bacilli</taxon>
        <taxon>Lactobacillales</taxon>
        <taxon>Lactobacillaceae</taxon>
        <taxon>Lactiplantibacillus</taxon>
    </lineage>
</organism>
<dbReference type="Pfam" id="PF03235">
    <property type="entry name" value="GmrSD_N"/>
    <property type="match status" value="1"/>
</dbReference>
<dbReference type="RefSeq" id="WP_033614768.1">
    <property type="nucleotide sequence ID" value="NZ_KK036538.1"/>
</dbReference>
<comment type="caution">
    <text evidence="2">The sequence shown here is derived from an EMBL/GenBank/DDBJ whole genome shotgun (WGS) entry which is preliminary data.</text>
</comment>
<dbReference type="EMBL" id="AWWK01000092">
    <property type="protein sequence ID" value="ETY72676.1"/>
    <property type="molecule type" value="Genomic_DNA"/>
</dbReference>
<dbReference type="PANTHER" id="PTHR35149">
    <property type="entry name" value="SLL5132 PROTEIN"/>
    <property type="match status" value="1"/>
</dbReference>
<accession>W6T3Z0</accession>
<dbReference type="PANTHER" id="PTHR35149:SF1">
    <property type="entry name" value="DUF5655 DOMAIN-CONTAINING PROTEIN"/>
    <property type="match status" value="1"/>
</dbReference>
<proteinExistence type="predicted"/>
<name>W6T3Z0_9LACO</name>
<feature type="domain" description="GmrSD restriction endonucleases N-terminal" evidence="1">
    <location>
        <begin position="15"/>
        <end position="257"/>
    </location>
</feature>
<sequence length="583" mass="67638">MNAFVEIPQPSRFRINELFHDNKFIVPLYQRNYAWETNEIEDFWSDLEDIVNGKRNNHFFGQIVTYRNNDNEQEIIDGQQRLTTSTIFMAVIRDIANEIYTDLSKNPANALDAEESGDELRDIRNQVKKSIRGEKGDASSLTVQQHVDDDGESLQTFFFNLTHSNSNALTTKTNSEPKKNMQKAYRDMYSWILKSLKLEKTLSGRINKLKLTFESFFEDFYIVMISAPSRRDAFTIFETLNSRGKDLKASDIIKNHVMSLMSDDLEQANQTWTSITSKLDNDSNRITRFIRTYWASKKRIVSEAKLYREISSEVDNINSAKHFLTDLEKLVDLYTVLESPTQPKAHARYFNNETLTQQLDILNRMRVLLYYPIVLSLQYTQFSEDKILKIVRKVTSVFIRHRTIMNQGTNKLESGFSDVAQKIWTLQLRNVDDINNYINEHLIPSDDQIKTNFNALAKDGGQRGAKKWTLVYLLAELYDATFDDFGNNDLYLKAFNDDNYRLVQISTDQNLGDYQNYIGNWTILEKNLSEKEYASVSELTVALLKSDLNANHVLAKQLENGIWNSDAIKTRQNTLSNSLTVIW</sequence>
<dbReference type="HOGENOM" id="CLU_011736_6_1_9"/>
<dbReference type="AlphaFoldDB" id="W6T3Z0"/>
<dbReference type="STRING" id="1400520.LFAB_16185"/>
<dbReference type="eggNOG" id="COG1479">
    <property type="taxonomic scope" value="Bacteria"/>
</dbReference>
<evidence type="ECO:0000313" key="2">
    <source>
        <dbReference type="EMBL" id="ETY72676.1"/>
    </source>
</evidence>